<dbReference type="InterPro" id="IPR002668">
    <property type="entry name" value="CNT_N_dom"/>
</dbReference>
<evidence type="ECO:0000256" key="1">
    <source>
        <dbReference type="ARBA" id="ARBA00004651"/>
    </source>
</evidence>
<dbReference type="OrthoDB" id="9766455at2"/>
<evidence type="ECO:0000256" key="5">
    <source>
        <dbReference type="ARBA" id="ARBA00022989"/>
    </source>
</evidence>
<accession>A0A0X8FL63</accession>
<dbReference type="KEGG" id="auh:AWM75_04575"/>
<name>A0A0X8FL63_9LACT</name>
<evidence type="ECO:0000256" key="3">
    <source>
        <dbReference type="ARBA" id="ARBA00022475"/>
    </source>
</evidence>
<dbReference type="InterPro" id="IPR011642">
    <property type="entry name" value="Gate_dom"/>
</dbReference>
<dbReference type="PANTHER" id="PTHR10590:SF23">
    <property type="entry name" value="NUPC_NUPG FAMILY NUCLEOSIDE CNT TRANSPORTER"/>
    <property type="match status" value="1"/>
</dbReference>
<dbReference type="Proteomes" id="UP000062260">
    <property type="component" value="Chromosome"/>
</dbReference>
<protein>
    <submittedName>
        <fullName evidence="7">Pyrimidine nucleoside transporter NupC</fullName>
    </submittedName>
</protein>
<evidence type="ECO:0000313" key="7">
    <source>
        <dbReference type="EMBL" id="AMB99320.1"/>
    </source>
</evidence>
<keyword evidence="6" id="KW-0472">Membrane</keyword>
<evidence type="ECO:0000256" key="2">
    <source>
        <dbReference type="ARBA" id="ARBA00009033"/>
    </source>
</evidence>
<reference evidence="8" key="2">
    <citation type="submission" date="2016-01" db="EMBL/GenBank/DDBJ databases">
        <title>Six Aerococcus type strain genome sequencing and assembly using PacBio and Illumina Hiseq.</title>
        <authorList>
            <person name="Carkaci D."/>
            <person name="Dargis R."/>
            <person name="Nielsen X.C."/>
            <person name="Skovgaard O."/>
            <person name="Fuursted K."/>
            <person name="Christensen J.J."/>
        </authorList>
    </citation>
    <scope>NUCLEOTIDE SEQUENCE [LARGE SCALE GENOMIC DNA]</scope>
    <source>
        <strain evidence="8">CCUG42038B</strain>
    </source>
</reference>
<dbReference type="GO" id="GO:0005337">
    <property type="term" value="F:nucleoside transmembrane transporter activity"/>
    <property type="evidence" value="ECO:0007669"/>
    <property type="project" value="InterPro"/>
</dbReference>
<evidence type="ECO:0000256" key="4">
    <source>
        <dbReference type="ARBA" id="ARBA00022692"/>
    </source>
</evidence>
<keyword evidence="4" id="KW-0812">Transmembrane</keyword>
<dbReference type="GO" id="GO:0015293">
    <property type="term" value="F:symporter activity"/>
    <property type="evidence" value="ECO:0007669"/>
    <property type="project" value="TreeGrafter"/>
</dbReference>
<evidence type="ECO:0000256" key="6">
    <source>
        <dbReference type="ARBA" id="ARBA00023136"/>
    </source>
</evidence>
<dbReference type="GO" id="GO:0005886">
    <property type="term" value="C:plasma membrane"/>
    <property type="evidence" value="ECO:0007669"/>
    <property type="project" value="UniProtKB-SubCell"/>
</dbReference>
<keyword evidence="3" id="KW-1003">Cell membrane</keyword>
<dbReference type="EMBL" id="CP014163">
    <property type="protein sequence ID" value="AMB99320.1"/>
    <property type="molecule type" value="Genomic_DNA"/>
</dbReference>
<dbReference type="InterPro" id="IPR011657">
    <property type="entry name" value="CNT_C_dom"/>
</dbReference>
<dbReference type="Pfam" id="PF07670">
    <property type="entry name" value="Gate"/>
    <property type="match status" value="1"/>
</dbReference>
<gene>
    <name evidence="7" type="ORF">AWM75_04575</name>
</gene>
<keyword evidence="8" id="KW-1185">Reference proteome</keyword>
<dbReference type="InterPro" id="IPR008276">
    <property type="entry name" value="C_nuclsd_transpt"/>
</dbReference>
<evidence type="ECO:0000313" key="8">
    <source>
        <dbReference type="Proteomes" id="UP000062260"/>
    </source>
</evidence>
<proteinExistence type="inferred from homology"/>
<dbReference type="STRING" id="128944.AWM75_04575"/>
<dbReference type="RefSeq" id="WP_067978822.1">
    <property type="nucleotide sequence ID" value="NZ_CP014163.1"/>
</dbReference>
<dbReference type="Pfam" id="PF01773">
    <property type="entry name" value="Nucleos_tra2_N"/>
    <property type="match status" value="1"/>
</dbReference>
<reference evidence="7 8" key="1">
    <citation type="journal article" date="2016" name="Genome Announc.">
        <title>Complete Genome Sequences of Aerococcus christensenii CCUG 28831T, Aerococcus sanguinicola CCUG 43001T, Aerococcus urinae CCUG 36881T, Aerococcus urinaeequi CCUG 28094T, Aerococcus urinaehominis CCUG 42038 BT, and Aerococcus viridans CCUG 4311T.</title>
        <authorList>
            <person name="Carkaci D."/>
            <person name="Dargis R."/>
            <person name="Nielsen X.C."/>
            <person name="Skovgaard O."/>
            <person name="Fuursted K."/>
            <person name="Christensen J.J."/>
        </authorList>
    </citation>
    <scope>NUCLEOTIDE SEQUENCE [LARGE SCALE GENOMIC DNA]</scope>
    <source>
        <strain evidence="7 8">CCUG42038B</strain>
    </source>
</reference>
<dbReference type="PANTHER" id="PTHR10590">
    <property type="entry name" value="SODIUM/NUCLEOSIDE COTRANSPORTER"/>
    <property type="match status" value="1"/>
</dbReference>
<dbReference type="Pfam" id="PF07662">
    <property type="entry name" value="Nucleos_tra2_C"/>
    <property type="match status" value="1"/>
</dbReference>
<organism evidence="7 8">
    <name type="scientific">Aerococcus urinaehominis</name>
    <dbReference type="NCBI Taxonomy" id="128944"/>
    <lineage>
        <taxon>Bacteria</taxon>
        <taxon>Bacillati</taxon>
        <taxon>Bacillota</taxon>
        <taxon>Bacilli</taxon>
        <taxon>Lactobacillales</taxon>
        <taxon>Aerococcaceae</taxon>
        <taxon>Aerococcus</taxon>
    </lineage>
</organism>
<comment type="similarity">
    <text evidence="2">Belongs to the concentrative nucleoside transporter (CNT) (TC 2.A.41) family.</text>
</comment>
<dbReference type="AlphaFoldDB" id="A0A0X8FL63"/>
<sequence length="411" mass="43824">MGTIRGIIDLIVIFLIAWLFSNNRQDVLTKKGKNILVMLVLQLIICFLCLKTTVGIQVMGSISNFFGWLIGQSQAGINFVFGGLEMGAGGVFFFNVLLPLVFLSALIAILDYIKVMPFLMKWIGIGVNKITGMGQLEGQLAISTLILGQPAGYIPIQEQLKQISGKRLFTLTMSATSTVGMSMLAAYMELIPGQFVVVAVLLNIFSPFIITAIMNPYDAEEDQIEHAAATGAPANLALTTPNAASEDKPSLFDAISDAISQGFNLALIIAAMLIGFVSIIAFLNNILSALIGITFTQILGYIFSPLALAIGVPMADMVEAGSIMATKLLSSEFVAISEMLSFGNNITEKTIAMMSAYAISFANFGTVGIVTGALKSIDAKQAKVFSGFSMKMMLGATLSAVLTACIVGFFY</sequence>
<comment type="subcellular location">
    <subcellularLocation>
        <location evidence="1">Cell membrane</location>
        <topology evidence="1">Multi-pass membrane protein</topology>
    </subcellularLocation>
</comment>
<keyword evidence="5" id="KW-1133">Transmembrane helix</keyword>